<keyword evidence="3" id="KW-1185">Reference proteome</keyword>
<sequence>MQSLTIALLEAHSKDYPILQNLACFYVYDMSRYCGFLPGWKCPETGLYKSYDFKKYFEDENHYPFIIRVDEELAGFVLVNKIAITSDVDWHMSEFFITAKFQRRGIGQTVAKQIWEKFPGNWEVSVIPQNERGLNFWRKAIKATTNDQYVENIVKVSWDITNPRIIFNFNIAT</sequence>
<organism evidence="2 3">
    <name type="scientific">Legionella cardiaca</name>
    <dbReference type="NCBI Taxonomy" id="1071983"/>
    <lineage>
        <taxon>Bacteria</taxon>
        <taxon>Pseudomonadati</taxon>
        <taxon>Pseudomonadota</taxon>
        <taxon>Gammaproteobacteria</taxon>
        <taxon>Legionellales</taxon>
        <taxon>Legionellaceae</taxon>
        <taxon>Legionella</taxon>
    </lineage>
</organism>
<evidence type="ECO:0000313" key="2">
    <source>
        <dbReference type="EMBL" id="WED43338.1"/>
    </source>
</evidence>
<dbReference type="InterPro" id="IPR000182">
    <property type="entry name" value="GNAT_dom"/>
</dbReference>
<keyword evidence="2" id="KW-0012">Acyltransferase</keyword>
<dbReference type="PROSITE" id="PS51186">
    <property type="entry name" value="GNAT"/>
    <property type="match status" value="1"/>
</dbReference>
<evidence type="ECO:0000313" key="3">
    <source>
        <dbReference type="Proteomes" id="UP001222087"/>
    </source>
</evidence>
<dbReference type="EMBL" id="CP119078">
    <property type="protein sequence ID" value="WED43338.1"/>
    <property type="molecule type" value="Genomic_DNA"/>
</dbReference>
<dbReference type="EC" id="2.3.1.-" evidence="2"/>
<name>A0ABY8ARN4_9GAMM</name>
<dbReference type="Gene3D" id="3.40.630.30">
    <property type="match status" value="1"/>
</dbReference>
<dbReference type="CDD" id="cd04301">
    <property type="entry name" value="NAT_SF"/>
    <property type="match status" value="1"/>
</dbReference>
<protein>
    <submittedName>
        <fullName evidence="2">GNAT family N-acetyltransferase</fullName>
        <ecNumber evidence="2">2.3.1.-</ecNumber>
    </submittedName>
</protein>
<feature type="domain" description="N-acetyltransferase" evidence="1">
    <location>
        <begin position="20"/>
        <end position="163"/>
    </location>
</feature>
<proteinExistence type="predicted"/>
<dbReference type="GO" id="GO:0016746">
    <property type="term" value="F:acyltransferase activity"/>
    <property type="evidence" value="ECO:0007669"/>
    <property type="project" value="UniProtKB-KW"/>
</dbReference>
<keyword evidence="2" id="KW-0808">Transferase</keyword>
<dbReference type="SUPFAM" id="SSF55729">
    <property type="entry name" value="Acyl-CoA N-acyltransferases (Nat)"/>
    <property type="match status" value="1"/>
</dbReference>
<accession>A0ABY8ARN4</accession>
<dbReference type="RefSeq" id="WP_275089151.1">
    <property type="nucleotide sequence ID" value="NZ_CP119078.1"/>
</dbReference>
<gene>
    <name evidence="2" type="ORF">PXX05_00770</name>
</gene>
<reference evidence="2 3" key="1">
    <citation type="submission" date="2023-02" db="EMBL/GenBank/DDBJ databases">
        <title>Genome Sequence of L. cardiaca H63T.</title>
        <authorList>
            <person name="Lopez A.E."/>
            <person name="Cianciotto N.P."/>
        </authorList>
    </citation>
    <scope>NUCLEOTIDE SEQUENCE [LARGE SCALE GENOMIC DNA]</scope>
    <source>
        <strain evidence="2 3">H63</strain>
    </source>
</reference>
<evidence type="ECO:0000259" key="1">
    <source>
        <dbReference type="PROSITE" id="PS51186"/>
    </source>
</evidence>
<dbReference type="InterPro" id="IPR016181">
    <property type="entry name" value="Acyl_CoA_acyltransferase"/>
</dbReference>
<dbReference type="Proteomes" id="UP001222087">
    <property type="component" value="Chromosome"/>
</dbReference>
<dbReference type="Pfam" id="PF00583">
    <property type="entry name" value="Acetyltransf_1"/>
    <property type="match status" value="1"/>
</dbReference>